<comment type="caution">
    <text evidence="2">The sequence shown here is derived from an EMBL/GenBank/DDBJ whole genome shotgun (WGS) entry which is preliminary data.</text>
</comment>
<sequence length="260" mass="29442">MAGFLSKFNLRPNNRKTAVISRQKTIWPEKLDPRISYHLRPRAKTIRINVDSAKRCIQVTVPGYASRLDDAQRFVREKWDWIQIQLEALPPPQPFVDGGTVLFHGEPYTLICPGSRGRPFVDHMDKTLNVPALPDTLAGRTRRFLIREAREALTQCTRVHAGNLDQSIAKISVRDTSSRWGSCKKGRKGAGGEISYSWRLICAPPFVLDYVVAHECAHLVHADHSKRYWALLDTMVDTVKPAKKWLNTHGALLHAVGAEY</sequence>
<dbReference type="InterPro" id="IPR053136">
    <property type="entry name" value="UTP_pyrophosphatase-like"/>
</dbReference>
<dbReference type="Gene3D" id="3.30.2010.10">
    <property type="entry name" value="Metalloproteases ('zincins'), catalytic domain"/>
    <property type="match status" value="1"/>
</dbReference>
<gene>
    <name evidence="2" type="ORF">ENJ42_04150</name>
</gene>
<dbReference type="AlphaFoldDB" id="A0A7C5R7G0"/>
<organism evidence="2">
    <name type="scientific">Hellea balneolensis</name>
    <dbReference type="NCBI Taxonomy" id="287478"/>
    <lineage>
        <taxon>Bacteria</taxon>
        <taxon>Pseudomonadati</taxon>
        <taxon>Pseudomonadota</taxon>
        <taxon>Alphaproteobacteria</taxon>
        <taxon>Maricaulales</taxon>
        <taxon>Robiginitomaculaceae</taxon>
        <taxon>Hellea</taxon>
    </lineage>
</organism>
<dbReference type="Pfam" id="PF01863">
    <property type="entry name" value="YgjP-like"/>
    <property type="match status" value="1"/>
</dbReference>
<evidence type="ECO:0000313" key="2">
    <source>
        <dbReference type="EMBL" id="HHL42787.1"/>
    </source>
</evidence>
<dbReference type="InterPro" id="IPR002725">
    <property type="entry name" value="YgjP-like_metallopeptidase"/>
</dbReference>
<dbReference type="Proteomes" id="UP000885830">
    <property type="component" value="Unassembled WGS sequence"/>
</dbReference>
<dbReference type="EMBL" id="DRMJ01000205">
    <property type="protein sequence ID" value="HHL42787.1"/>
    <property type="molecule type" value="Genomic_DNA"/>
</dbReference>
<protein>
    <submittedName>
        <fullName evidence="2">M48 family peptidase</fullName>
    </submittedName>
</protein>
<evidence type="ECO:0000259" key="1">
    <source>
        <dbReference type="Pfam" id="PF01863"/>
    </source>
</evidence>
<dbReference type="PANTHER" id="PTHR30399:SF1">
    <property type="entry name" value="UTP PYROPHOSPHATASE"/>
    <property type="match status" value="1"/>
</dbReference>
<dbReference type="CDD" id="cd07344">
    <property type="entry name" value="M48_yhfN_like"/>
    <property type="match status" value="1"/>
</dbReference>
<name>A0A7C5R7G0_9PROT</name>
<proteinExistence type="predicted"/>
<feature type="domain" description="YgjP-like metallopeptidase" evidence="1">
    <location>
        <begin position="44"/>
        <end position="249"/>
    </location>
</feature>
<dbReference type="PANTHER" id="PTHR30399">
    <property type="entry name" value="UNCHARACTERIZED PROTEIN YGJP"/>
    <property type="match status" value="1"/>
</dbReference>
<reference evidence="2" key="1">
    <citation type="journal article" date="2020" name="mSystems">
        <title>Genome- and Community-Level Interaction Insights into Carbon Utilization and Element Cycling Functions of Hydrothermarchaeota in Hydrothermal Sediment.</title>
        <authorList>
            <person name="Zhou Z."/>
            <person name="Liu Y."/>
            <person name="Xu W."/>
            <person name="Pan J."/>
            <person name="Luo Z.H."/>
            <person name="Li M."/>
        </authorList>
    </citation>
    <scope>NUCLEOTIDE SEQUENCE [LARGE SCALE GENOMIC DNA]</scope>
    <source>
        <strain evidence="2">HyVt-485</strain>
    </source>
</reference>
<accession>A0A7C5R7G0</accession>